<proteinExistence type="predicted"/>
<accession>A0A0L0SRG3</accession>
<dbReference type="EMBL" id="GG745346">
    <property type="protein sequence ID" value="KNE64949.1"/>
    <property type="molecule type" value="Genomic_DNA"/>
</dbReference>
<sequence>MTLHERAPIELLPFVVIDNICVWLTCVHQALLPFAISSPAFFAPAISTALRHGRGMLEPLPDDTEPIELDGYLGDFLVPAHHDRLFEAVPRNVYLVLPPRNDNCSVVLASSRQVTLPQFQAMLLPVPLHQVAHAQIRFPDLASLPMPLACRCLTVESMAAGWALPAALHSLKLTEFEANHDTILAIVALFPETLRELTIELIGDGDDRVLTCLHDHLPPLLTVFKVVQNEGMFFPNNVGDNSSAALANALAKLLHLTTFRHDFLRFDGVVHVLNGLAAAQGAGRARPLCVVDLRARSPQFLPAPPVFSSAVHDLRLAHLGLSEWTSSLDEMPSDIASRLLDFMLHLPRPTQSLQIDFRTWPVAVMLNTRVVQHFASQTLRSLSFVGPFRSDRRLSWFSAFTSVDKHFPALKSLTIEGCLFAGSIATCSNLGSLPPTLRILDLSCNSLTTADAAALWPCLPAGLSDLRLASNDLTTIPTPLPPSLRVLQVPCNENLGGSVALWIDALPPTLRHLDVRGCNLPEGAGRVLHAVGSRAGVRRLSGALRLQVKAIGNGFEWPLEL</sequence>
<evidence type="ECO:0000313" key="1">
    <source>
        <dbReference type="EMBL" id="KNE64949.1"/>
    </source>
</evidence>
<name>A0A0L0SRG3_ALLM3</name>
<organism evidence="1 2">
    <name type="scientific">Allomyces macrogynus (strain ATCC 38327)</name>
    <name type="common">Allomyces javanicus var. macrogynus</name>
    <dbReference type="NCBI Taxonomy" id="578462"/>
    <lineage>
        <taxon>Eukaryota</taxon>
        <taxon>Fungi</taxon>
        <taxon>Fungi incertae sedis</taxon>
        <taxon>Blastocladiomycota</taxon>
        <taxon>Blastocladiomycetes</taxon>
        <taxon>Blastocladiales</taxon>
        <taxon>Blastocladiaceae</taxon>
        <taxon>Allomyces</taxon>
    </lineage>
</organism>
<dbReference type="Gene3D" id="3.80.10.10">
    <property type="entry name" value="Ribonuclease Inhibitor"/>
    <property type="match status" value="1"/>
</dbReference>
<dbReference type="SUPFAM" id="SSF52047">
    <property type="entry name" value="RNI-like"/>
    <property type="match status" value="1"/>
</dbReference>
<protein>
    <submittedName>
        <fullName evidence="1">Uncharacterized protein</fullName>
    </submittedName>
</protein>
<gene>
    <name evidence="1" type="ORF">AMAG_10614</name>
</gene>
<dbReference type="Pfam" id="PF13516">
    <property type="entry name" value="LRR_6"/>
    <property type="match status" value="1"/>
</dbReference>
<keyword evidence="2" id="KW-1185">Reference proteome</keyword>
<dbReference type="InterPro" id="IPR032675">
    <property type="entry name" value="LRR_dom_sf"/>
</dbReference>
<dbReference type="VEuPathDB" id="FungiDB:AMAG_10614"/>
<evidence type="ECO:0000313" key="2">
    <source>
        <dbReference type="Proteomes" id="UP000054350"/>
    </source>
</evidence>
<dbReference type="Proteomes" id="UP000054350">
    <property type="component" value="Unassembled WGS sequence"/>
</dbReference>
<reference evidence="2" key="2">
    <citation type="submission" date="2009-11" db="EMBL/GenBank/DDBJ databases">
        <title>The Genome Sequence of Allomyces macrogynus strain ATCC 38327.</title>
        <authorList>
            <consortium name="The Broad Institute Genome Sequencing Platform"/>
            <person name="Russ C."/>
            <person name="Cuomo C."/>
            <person name="Shea T."/>
            <person name="Young S.K."/>
            <person name="Zeng Q."/>
            <person name="Koehrsen M."/>
            <person name="Haas B."/>
            <person name="Borodovsky M."/>
            <person name="Guigo R."/>
            <person name="Alvarado L."/>
            <person name="Berlin A."/>
            <person name="Borenstein D."/>
            <person name="Chen Z."/>
            <person name="Engels R."/>
            <person name="Freedman E."/>
            <person name="Gellesch M."/>
            <person name="Goldberg J."/>
            <person name="Griggs A."/>
            <person name="Gujja S."/>
            <person name="Heiman D."/>
            <person name="Hepburn T."/>
            <person name="Howarth C."/>
            <person name="Jen D."/>
            <person name="Larson L."/>
            <person name="Lewis B."/>
            <person name="Mehta T."/>
            <person name="Park D."/>
            <person name="Pearson M."/>
            <person name="Roberts A."/>
            <person name="Saif S."/>
            <person name="Shenoy N."/>
            <person name="Sisk P."/>
            <person name="Stolte C."/>
            <person name="Sykes S."/>
            <person name="Walk T."/>
            <person name="White J."/>
            <person name="Yandava C."/>
            <person name="Burger G."/>
            <person name="Gray M.W."/>
            <person name="Holland P.W.H."/>
            <person name="King N."/>
            <person name="Lang F.B.F."/>
            <person name="Roger A.J."/>
            <person name="Ruiz-Trillo I."/>
            <person name="Lander E."/>
            <person name="Nusbaum C."/>
        </authorList>
    </citation>
    <scope>NUCLEOTIDE SEQUENCE [LARGE SCALE GENOMIC DNA]</scope>
    <source>
        <strain evidence="2">ATCC 38327</strain>
    </source>
</reference>
<dbReference type="InterPro" id="IPR001611">
    <property type="entry name" value="Leu-rich_rpt"/>
</dbReference>
<dbReference type="AlphaFoldDB" id="A0A0L0SRG3"/>
<reference evidence="1 2" key="1">
    <citation type="submission" date="2009-11" db="EMBL/GenBank/DDBJ databases">
        <title>Annotation of Allomyces macrogynus ATCC 38327.</title>
        <authorList>
            <consortium name="The Broad Institute Genome Sequencing Platform"/>
            <person name="Russ C."/>
            <person name="Cuomo C."/>
            <person name="Burger G."/>
            <person name="Gray M.W."/>
            <person name="Holland P.W.H."/>
            <person name="King N."/>
            <person name="Lang F.B.F."/>
            <person name="Roger A.J."/>
            <person name="Ruiz-Trillo I."/>
            <person name="Young S.K."/>
            <person name="Zeng Q."/>
            <person name="Gargeya S."/>
            <person name="Fitzgerald M."/>
            <person name="Haas B."/>
            <person name="Abouelleil A."/>
            <person name="Alvarado L."/>
            <person name="Arachchi H.M."/>
            <person name="Berlin A."/>
            <person name="Chapman S.B."/>
            <person name="Gearin G."/>
            <person name="Goldberg J."/>
            <person name="Griggs A."/>
            <person name="Gujja S."/>
            <person name="Hansen M."/>
            <person name="Heiman D."/>
            <person name="Howarth C."/>
            <person name="Larimer J."/>
            <person name="Lui A."/>
            <person name="MacDonald P.J.P."/>
            <person name="McCowen C."/>
            <person name="Montmayeur A."/>
            <person name="Murphy C."/>
            <person name="Neiman D."/>
            <person name="Pearson M."/>
            <person name="Priest M."/>
            <person name="Roberts A."/>
            <person name="Saif S."/>
            <person name="Shea T."/>
            <person name="Sisk P."/>
            <person name="Stolte C."/>
            <person name="Sykes S."/>
            <person name="Wortman J."/>
            <person name="Nusbaum C."/>
            <person name="Birren B."/>
        </authorList>
    </citation>
    <scope>NUCLEOTIDE SEQUENCE [LARGE SCALE GENOMIC DNA]</scope>
    <source>
        <strain evidence="1 2">ATCC 38327</strain>
    </source>
</reference>